<proteinExistence type="predicted"/>
<dbReference type="SMART" id="SM00131">
    <property type="entry name" value="KU"/>
    <property type="match status" value="1"/>
</dbReference>
<keyword evidence="4" id="KW-1185">Reference proteome</keyword>
<feature type="compositionally biased region" description="Polar residues" evidence="1">
    <location>
        <begin position="27"/>
        <end position="55"/>
    </location>
</feature>
<dbReference type="Pfam" id="PF00014">
    <property type="entry name" value="Kunitz_BPTI"/>
    <property type="match status" value="1"/>
</dbReference>
<dbReference type="InterPro" id="IPR028150">
    <property type="entry name" value="Lustrin_cystein"/>
</dbReference>
<evidence type="ECO:0000313" key="4">
    <source>
        <dbReference type="Proteomes" id="UP001331761"/>
    </source>
</evidence>
<dbReference type="SUPFAM" id="SSF57362">
    <property type="entry name" value="BPTI-like"/>
    <property type="match status" value="1"/>
</dbReference>
<dbReference type="Pfam" id="PF14625">
    <property type="entry name" value="Lustrin_cystein"/>
    <property type="match status" value="1"/>
</dbReference>
<dbReference type="PANTHER" id="PTHR46339">
    <property type="entry name" value="PROTEIN CBG15282-RELATED"/>
    <property type="match status" value="1"/>
</dbReference>
<dbReference type="InterPro" id="IPR053014">
    <property type="entry name" value="Cuticle_assoc_divergent"/>
</dbReference>
<dbReference type="GO" id="GO:0004867">
    <property type="term" value="F:serine-type endopeptidase inhibitor activity"/>
    <property type="evidence" value="ECO:0007669"/>
    <property type="project" value="InterPro"/>
</dbReference>
<dbReference type="Proteomes" id="UP001331761">
    <property type="component" value="Unassembled WGS sequence"/>
</dbReference>
<feature type="compositionally biased region" description="Low complexity" evidence="1">
    <location>
        <begin position="1"/>
        <end position="18"/>
    </location>
</feature>
<organism evidence="3 4">
    <name type="scientific">Trichostrongylus colubriformis</name>
    <name type="common">Black scour worm</name>
    <dbReference type="NCBI Taxonomy" id="6319"/>
    <lineage>
        <taxon>Eukaryota</taxon>
        <taxon>Metazoa</taxon>
        <taxon>Ecdysozoa</taxon>
        <taxon>Nematoda</taxon>
        <taxon>Chromadorea</taxon>
        <taxon>Rhabditida</taxon>
        <taxon>Rhabditina</taxon>
        <taxon>Rhabditomorpha</taxon>
        <taxon>Strongyloidea</taxon>
        <taxon>Trichostrongylidae</taxon>
        <taxon>Trichostrongylus</taxon>
    </lineage>
</organism>
<dbReference type="InterPro" id="IPR036880">
    <property type="entry name" value="Kunitz_BPTI_sf"/>
</dbReference>
<dbReference type="PROSITE" id="PS50279">
    <property type="entry name" value="BPTI_KUNITZ_2"/>
    <property type="match status" value="1"/>
</dbReference>
<accession>A0AAN8GD70</accession>
<dbReference type="InterPro" id="IPR002223">
    <property type="entry name" value="Kunitz_BPTI"/>
</dbReference>
<sequence>MIASSTSTSTPSSTTVRSSSEHSTESLDVSTTLSHTTPESPDNVTYTSSGGQTDTGPFPTLISLPKEFVPPFPQVTLLPDVPANGGQFPKTNSKPSPAEQFNFIFEHLLTTEDPQAIPSNVTAQSGSAEQYSDLISSPNWSSHESAEAVLPTQTQSPGHPALLVGSMKIITPETPMGAQKPFVSLTKPEQALSMGGAVSQLVQPSVPVQGAVPQLVQSSASMQGTPSQFVQPQGLTRGTFSPLVQPTVLMRGPVSQLVQSPASARNALSQLIQPAPVQGAVRQLIQSPVLAGGATSQLTQSSTLPMYYISYPGLRPAPGSPTAYQYVKNSVTSVGGITPAYGSQYSSHQNPAVTSEPEWVENGMHAFRKIVDLIPTIAPVPTASTVAGSTAVPNPITPPDLSVGLEELLQYHMKGKSYPPTEIKTAQAEIPTWSKGTHQKLNQSKVSGDADISPCHAPMYGEVVIMCVLEDVTCPERTFCQIGDAQSICCPILPEPQCEQPLRPGVGPSTLLRWYFDTSTRQCNSFIFRGFQGNQNNFDSPEECELTCLEDLDLCEEGYPLPSIGDSERDRLRYPGTTPTLTVTLALTIQKIIVCIAIALCNAAVEALPTVLEFPSPLVTQPVCPHGDVAMNEQIPVKCDATTGYGCPSGYVCTQTGGGAYCCQAPGRIDF</sequence>
<evidence type="ECO:0000259" key="2">
    <source>
        <dbReference type="PROSITE" id="PS50279"/>
    </source>
</evidence>
<gene>
    <name evidence="3" type="ORF">GCK32_009804</name>
</gene>
<dbReference type="InterPro" id="IPR006150">
    <property type="entry name" value="Cys_repeat_1"/>
</dbReference>
<protein>
    <recommendedName>
        <fullName evidence="2">BPTI/Kunitz inhibitor domain-containing protein</fullName>
    </recommendedName>
</protein>
<evidence type="ECO:0000256" key="1">
    <source>
        <dbReference type="SAM" id="MobiDB-lite"/>
    </source>
</evidence>
<reference evidence="3 4" key="1">
    <citation type="submission" date="2019-10" db="EMBL/GenBank/DDBJ databases">
        <title>Assembly and Annotation for the nematode Trichostrongylus colubriformis.</title>
        <authorList>
            <person name="Martin J."/>
        </authorList>
    </citation>
    <scope>NUCLEOTIDE SEQUENCE [LARGE SCALE GENOMIC DNA]</scope>
    <source>
        <strain evidence="3">G859</strain>
        <tissue evidence="3">Whole worm</tissue>
    </source>
</reference>
<dbReference type="Gene3D" id="4.10.410.10">
    <property type="entry name" value="Pancreatic trypsin inhibitor Kunitz domain"/>
    <property type="match status" value="1"/>
</dbReference>
<name>A0AAN8GD70_TRICO</name>
<feature type="domain" description="BPTI/Kunitz inhibitor" evidence="2">
    <location>
        <begin position="498"/>
        <end position="548"/>
    </location>
</feature>
<dbReference type="CDD" id="cd22593">
    <property type="entry name" value="Kunitz_conkunitzin"/>
    <property type="match status" value="1"/>
</dbReference>
<dbReference type="AlphaFoldDB" id="A0AAN8GD70"/>
<comment type="caution">
    <text evidence="3">The sequence shown here is derived from an EMBL/GenBank/DDBJ whole genome shotgun (WGS) entry which is preliminary data.</text>
</comment>
<dbReference type="PANTHER" id="PTHR46339:SF1">
    <property type="entry name" value="BPTI_KUNITZ INHIBITOR DOMAIN-CONTAINING PROTEIN"/>
    <property type="match status" value="1"/>
</dbReference>
<feature type="region of interest" description="Disordered" evidence="1">
    <location>
        <begin position="1"/>
        <end position="65"/>
    </location>
</feature>
<dbReference type="SMART" id="SM00289">
    <property type="entry name" value="WR1"/>
    <property type="match status" value="2"/>
</dbReference>
<dbReference type="EMBL" id="WIXE01004380">
    <property type="protein sequence ID" value="KAK5983093.1"/>
    <property type="molecule type" value="Genomic_DNA"/>
</dbReference>
<evidence type="ECO:0000313" key="3">
    <source>
        <dbReference type="EMBL" id="KAK5983093.1"/>
    </source>
</evidence>